<evidence type="ECO:0000313" key="5">
    <source>
        <dbReference type="Proteomes" id="UP000321353"/>
    </source>
</evidence>
<feature type="coiled-coil region" evidence="1">
    <location>
        <begin position="33"/>
        <end position="60"/>
    </location>
</feature>
<dbReference type="Proteomes" id="UP000321353">
    <property type="component" value="Chromosome"/>
</dbReference>
<keyword evidence="1" id="KW-0175">Coiled coil</keyword>
<proteinExistence type="predicted"/>
<dbReference type="AlphaFoldDB" id="A0A5B9M711"/>
<dbReference type="EMBL" id="CP036264">
    <property type="protein sequence ID" value="QEF96453.1"/>
    <property type="molecule type" value="Genomic_DNA"/>
</dbReference>
<keyword evidence="3" id="KW-0472">Membrane</keyword>
<dbReference type="RefSeq" id="WP_147866267.1">
    <property type="nucleotide sequence ID" value="NZ_CP036264.1"/>
</dbReference>
<evidence type="ECO:0000256" key="1">
    <source>
        <dbReference type="SAM" id="Coils"/>
    </source>
</evidence>
<organism evidence="4 5">
    <name type="scientific">Stieleria maiorica</name>
    <dbReference type="NCBI Taxonomy" id="2795974"/>
    <lineage>
        <taxon>Bacteria</taxon>
        <taxon>Pseudomonadati</taxon>
        <taxon>Planctomycetota</taxon>
        <taxon>Planctomycetia</taxon>
        <taxon>Pirellulales</taxon>
        <taxon>Pirellulaceae</taxon>
        <taxon>Stieleria</taxon>
    </lineage>
</organism>
<reference evidence="4 5" key="1">
    <citation type="submission" date="2019-02" db="EMBL/GenBank/DDBJ databases">
        <title>Planctomycetal bacteria perform biofilm scaping via a novel small molecule.</title>
        <authorList>
            <person name="Jeske O."/>
            <person name="Boedeker C."/>
            <person name="Wiegand S."/>
            <person name="Breitling P."/>
            <person name="Kallscheuer N."/>
            <person name="Jogler M."/>
            <person name="Rohde M."/>
            <person name="Petersen J."/>
            <person name="Medema M.H."/>
            <person name="Surup F."/>
            <person name="Jogler C."/>
        </authorList>
    </citation>
    <scope>NUCLEOTIDE SEQUENCE [LARGE SCALE GENOMIC DNA]</scope>
    <source>
        <strain evidence="4 5">Mal15</strain>
    </source>
</reference>
<gene>
    <name evidence="4" type="ORF">Mal15_04810</name>
</gene>
<sequence length="307" mass="34037">MTSKTRLPNFSTVLFFITVAALVAGFGWVIAARRALAGRIEATKRELAELNQQGRIRQEQERQYNRDLDVVWDVLRQCRSADDVGALGGDRILSNLNGADAVTFYVPEGGHRLSVDLSWTVTPTNGSANGAGDAAEKDTEIPPGEKTWSVPLLADHAYRFEILDSFQKEAPMQWELSSDAADFETQRQTLPPPPFRSVGASWSGYRQAVFPNQVGIQQLIRQPGSAFVPVPVRIAAWTKRGLGHDNTNIAIKFELSLLSDNPPVLSATDVQTVWNPQRRDLIGEYLGGGRYRARLRNESGNESRGYR</sequence>
<keyword evidence="3" id="KW-1133">Transmembrane helix</keyword>
<feature type="region of interest" description="Disordered" evidence="2">
    <location>
        <begin position="126"/>
        <end position="146"/>
    </location>
</feature>
<protein>
    <submittedName>
        <fullName evidence="4">Uncharacterized protein</fullName>
    </submittedName>
</protein>
<accession>A0A5B9M711</accession>
<evidence type="ECO:0000256" key="2">
    <source>
        <dbReference type="SAM" id="MobiDB-lite"/>
    </source>
</evidence>
<evidence type="ECO:0000313" key="4">
    <source>
        <dbReference type="EMBL" id="QEF96453.1"/>
    </source>
</evidence>
<keyword evidence="5" id="KW-1185">Reference proteome</keyword>
<evidence type="ECO:0000256" key="3">
    <source>
        <dbReference type="SAM" id="Phobius"/>
    </source>
</evidence>
<keyword evidence="3" id="KW-0812">Transmembrane</keyword>
<name>A0A5B9M711_9BACT</name>
<dbReference type="KEGG" id="smam:Mal15_04810"/>
<feature type="transmembrane region" description="Helical" evidence="3">
    <location>
        <begin position="12"/>
        <end position="31"/>
    </location>
</feature>